<evidence type="ECO:0000259" key="2">
    <source>
        <dbReference type="Pfam" id="PF03446"/>
    </source>
</evidence>
<dbReference type="OrthoDB" id="9812907at2"/>
<gene>
    <name evidence="4" type="ORF">MFU01_80260</name>
    <name evidence="5" type="ORF">SAMN05443572_11347</name>
</gene>
<dbReference type="PIRSF" id="PIRSF000103">
    <property type="entry name" value="HIBADH"/>
    <property type="match status" value="1"/>
</dbReference>
<dbReference type="Proteomes" id="UP000183760">
    <property type="component" value="Unassembled WGS sequence"/>
</dbReference>
<reference evidence="4 7" key="2">
    <citation type="submission" date="2019-07" db="EMBL/GenBank/DDBJ databases">
        <title>Whole genome shotgun sequence of Myxococcus fulvus NBRC 100333.</title>
        <authorList>
            <person name="Hosoyama A."/>
            <person name="Uohara A."/>
            <person name="Ohji S."/>
            <person name="Ichikawa N."/>
        </authorList>
    </citation>
    <scope>NUCLEOTIDE SEQUENCE [LARGE SCALE GENOMIC DNA]</scope>
    <source>
        <strain evidence="4 7">NBRC 100333</strain>
    </source>
</reference>
<dbReference type="GO" id="GO:0016491">
    <property type="term" value="F:oxidoreductase activity"/>
    <property type="evidence" value="ECO:0007669"/>
    <property type="project" value="UniProtKB-KW"/>
</dbReference>
<dbReference type="EMBL" id="BJXR01000072">
    <property type="protein sequence ID" value="GEN12989.1"/>
    <property type="molecule type" value="Genomic_DNA"/>
</dbReference>
<dbReference type="RefSeq" id="WP_074958336.1">
    <property type="nucleotide sequence ID" value="NZ_BJXR01000072.1"/>
</dbReference>
<dbReference type="SMR" id="A0A511TFN6"/>
<evidence type="ECO:0000313" key="7">
    <source>
        <dbReference type="Proteomes" id="UP000321514"/>
    </source>
</evidence>
<dbReference type="InterPro" id="IPR048666">
    <property type="entry name" value="RedAm-like_C"/>
</dbReference>
<dbReference type="InterPro" id="IPR015815">
    <property type="entry name" value="HIBADH-related"/>
</dbReference>
<evidence type="ECO:0000256" key="1">
    <source>
        <dbReference type="ARBA" id="ARBA00023002"/>
    </source>
</evidence>
<dbReference type="EMBL" id="FOIB01000013">
    <property type="protein sequence ID" value="SEU38401.1"/>
    <property type="molecule type" value="Genomic_DNA"/>
</dbReference>
<accession>A0A511TFN6</accession>
<dbReference type="Gene3D" id="1.10.1040.10">
    <property type="entry name" value="N-(1-d-carboxylethyl)-l-norvaline Dehydrogenase, domain 2"/>
    <property type="match status" value="1"/>
</dbReference>
<dbReference type="STRING" id="1334629.MFUL124B02_09955"/>
<comment type="caution">
    <text evidence="4">The sequence shown here is derived from an EMBL/GenBank/DDBJ whole genome shotgun (WGS) entry which is preliminary data.</text>
</comment>
<protein>
    <submittedName>
        <fullName evidence="5">3-hydroxyisobutyrate dehydrogenase</fullName>
    </submittedName>
    <submittedName>
        <fullName evidence="4">6-phosphogluconate dehydrogenase</fullName>
    </submittedName>
</protein>
<organism evidence="4 7">
    <name type="scientific">Myxococcus fulvus</name>
    <dbReference type="NCBI Taxonomy" id="33"/>
    <lineage>
        <taxon>Bacteria</taxon>
        <taxon>Pseudomonadati</taxon>
        <taxon>Myxococcota</taxon>
        <taxon>Myxococcia</taxon>
        <taxon>Myxococcales</taxon>
        <taxon>Cystobacterineae</taxon>
        <taxon>Myxococcaceae</taxon>
        <taxon>Myxococcus</taxon>
    </lineage>
</organism>
<keyword evidence="1" id="KW-0560">Oxidoreductase</keyword>
<dbReference type="Proteomes" id="UP000321514">
    <property type="component" value="Unassembled WGS sequence"/>
</dbReference>
<dbReference type="InterPro" id="IPR013328">
    <property type="entry name" value="6PGD_dom2"/>
</dbReference>
<evidence type="ECO:0000259" key="3">
    <source>
        <dbReference type="Pfam" id="PF21761"/>
    </source>
</evidence>
<dbReference type="Pfam" id="PF21761">
    <property type="entry name" value="RedAm-like_C"/>
    <property type="match status" value="1"/>
</dbReference>
<reference evidence="5 6" key="1">
    <citation type="submission" date="2016-10" db="EMBL/GenBank/DDBJ databases">
        <authorList>
            <person name="Varghese N."/>
            <person name="Submissions S."/>
        </authorList>
    </citation>
    <scope>NUCLEOTIDE SEQUENCE [LARGE SCALE GENOMIC DNA]</scope>
    <source>
        <strain evidence="5 6">DSM 16525</strain>
    </source>
</reference>
<dbReference type="InterPro" id="IPR006115">
    <property type="entry name" value="6PGDH_NADP-bd"/>
</dbReference>
<proteinExistence type="predicted"/>
<dbReference type="SUPFAM" id="SSF51735">
    <property type="entry name" value="NAD(P)-binding Rossmann-fold domains"/>
    <property type="match status" value="1"/>
</dbReference>
<evidence type="ECO:0000313" key="4">
    <source>
        <dbReference type="EMBL" id="GEN12989.1"/>
    </source>
</evidence>
<dbReference type="Gene3D" id="3.40.50.720">
    <property type="entry name" value="NAD(P)-binding Rossmann-like Domain"/>
    <property type="match status" value="1"/>
</dbReference>
<dbReference type="PANTHER" id="PTHR43580">
    <property type="entry name" value="OXIDOREDUCTASE GLYR1-RELATED"/>
    <property type="match status" value="1"/>
</dbReference>
<dbReference type="Pfam" id="PF03446">
    <property type="entry name" value="NAD_binding_2"/>
    <property type="match status" value="1"/>
</dbReference>
<sequence length="291" mass="31612">MKPHISILGAGRMGSALVKAFLQNEYTTTVWNRTRARCEPLAAAGARIADSVRDAVQTASVVIVNVNDYDTSDALLRQDEVTQELRGKVLVQLTSGSPKLAREQATWARRHGIDYLDGAIMATPDLIGRPDCTLLYAGPKALYDKHQAVLAALGGNTQHVSEDEGHASALDSAILFQLWGSLFSGLQAAAICRAEGIALDALGPHLEAVAAMIQFSMKDLLQRIQKEQFGADTESPATLDTHNVAFQHLLHLCEERNIHRALPEAMDALIQTARKAGHGQDDFSVLARFLR</sequence>
<dbReference type="GO" id="GO:0050661">
    <property type="term" value="F:NADP binding"/>
    <property type="evidence" value="ECO:0007669"/>
    <property type="project" value="InterPro"/>
</dbReference>
<dbReference type="PANTHER" id="PTHR43580:SF2">
    <property type="entry name" value="CYTOKINE-LIKE NUCLEAR FACTOR N-PAC"/>
    <property type="match status" value="1"/>
</dbReference>
<keyword evidence="6" id="KW-1185">Reference proteome</keyword>
<feature type="domain" description="NADPH-dependent reductive aminase-like C-terminal" evidence="3">
    <location>
        <begin position="163"/>
        <end position="291"/>
    </location>
</feature>
<dbReference type="InterPro" id="IPR036291">
    <property type="entry name" value="NAD(P)-bd_dom_sf"/>
</dbReference>
<dbReference type="InterPro" id="IPR051265">
    <property type="entry name" value="HIBADH-related_NP60_sf"/>
</dbReference>
<evidence type="ECO:0000313" key="6">
    <source>
        <dbReference type="Proteomes" id="UP000183760"/>
    </source>
</evidence>
<evidence type="ECO:0000313" key="5">
    <source>
        <dbReference type="EMBL" id="SEU38401.1"/>
    </source>
</evidence>
<name>A0A511TFN6_MYXFU</name>
<dbReference type="AlphaFoldDB" id="A0A511TFN6"/>
<feature type="domain" description="6-phosphogluconate dehydrogenase NADP-binding" evidence="2">
    <location>
        <begin position="5"/>
        <end position="158"/>
    </location>
</feature>